<dbReference type="GO" id="GO:0004519">
    <property type="term" value="F:endonuclease activity"/>
    <property type="evidence" value="ECO:0007669"/>
    <property type="project" value="UniProtKB-KW"/>
</dbReference>
<dbReference type="InterPro" id="IPR007560">
    <property type="entry name" value="Restrct_endonuc_IV_Mrr"/>
</dbReference>
<feature type="domain" description="Restriction endonuclease type IV Mrr" evidence="1">
    <location>
        <begin position="171"/>
        <end position="292"/>
    </location>
</feature>
<sequence>MAIPKYDEMYQEFLEALSDGELHKIGEIRDTLARVFNVSAEERKELLPSGKQPLFNNRVNWTSSYLKQAGLIKNSARGVYHITESGKRALAAHVSQIDNNFLMSFDSFKEFLSRSSPSTTDSDVVTSVTKINHSFAQQPGTSSESPQDILDEAYNKIKATLIEDVLSEIMKQSPTFFEHLVVYLLTQMGYGGSLKGAGTVTRSTGDEGIDGIIREDKLGFNLIYIQAKRWDRNSTVGRPDLQKFVGALAGQGATKGLFITTAQFTKEAVEYANKQHTTKIILIDGISLAELMIEYNVGVSVEATYSIKRIDSDFFDDSLN</sequence>
<dbReference type="InterPro" id="IPR011856">
    <property type="entry name" value="tRNA_endonuc-like_dom_sf"/>
</dbReference>
<protein>
    <submittedName>
        <fullName evidence="3">Restriction endonuclease</fullName>
    </submittedName>
</protein>
<evidence type="ECO:0000259" key="2">
    <source>
        <dbReference type="Pfam" id="PF14338"/>
    </source>
</evidence>
<dbReference type="PANTHER" id="PTHR30015">
    <property type="entry name" value="MRR RESTRICTION SYSTEM PROTEIN"/>
    <property type="match status" value="1"/>
</dbReference>
<dbReference type="InterPro" id="IPR025745">
    <property type="entry name" value="Mrr-like_N_dom"/>
</dbReference>
<organism evidence="3 4">
    <name type="scientific">Gemmiger gallinarum</name>
    <dbReference type="NCBI Taxonomy" id="2779354"/>
    <lineage>
        <taxon>Bacteria</taxon>
        <taxon>Bacillati</taxon>
        <taxon>Bacillota</taxon>
        <taxon>Clostridia</taxon>
        <taxon>Eubacteriales</taxon>
        <taxon>Gemmiger</taxon>
    </lineage>
</organism>
<dbReference type="Gene3D" id="3.40.1350.10">
    <property type="match status" value="1"/>
</dbReference>
<gene>
    <name evidence="3" type="ORF">INF35_05935</name>
</gene>
<keyword evidence="3" id="KW-0378">Hydrolase</keyword>
<dbReference type="Proteomes" id="UP000768567">
    <property type="component" value="Unassembled WGS sequence"/>
</dbReference>
<dbReference type="PANTHER" id="PTHR30015:SF7">
    <property type="entry name" value="TYPE IV METHYL-DIRECTED RESTRICTION ENZYME ECOKMRR"/>
    <property type="match status" value="1"/>
</dbReference>
<proteinExistence type="predicted"/>
<name>A0ABR9R3C7_9FIRM</name>
<dbReference type="Pfam" id="PF14338">
    <property type="entry name" value="Mrr_N"/>
    <property type="match status" value="1"/>
</dbReference>
<evidence type="ECO:0000313" key="4">
    <source>
        <dbReference type="Proteomes" id="UP000768567"/>
    </source>
</evidence>
<evidence type="ECO:0000313" key="3">
    <source>
        <dbReference type="EMBL" id="MBE5037315.1"/>
    </source>
</evidence>
<keyword evidence="4" id="KW-1185">Reference proteome</keyword>
<dbReference type="RefSeq" id="WP_193500608.1">
    <property type="nucleotide sequence ID" value="NZ_JADCKC010000002.1"/>
</dbReference>
<dbReference type="SUPFAM" id="SSF52980">
    <property type="entry name" value="Restriction endonuclease-like"/>
    <property type="match status" value="1"/>
</dbReference>
<evidence type="ECO:0000259" key="1">
    <source>
        <dbReference type="Pfam" id="PF04471"/>
    </source>
</evidence>
<feature type="domain" description="Restriction system protein Mrr-like N-terminal" evidence="2">
    <location>
        <begin position="6"/>
        <end position="91"/>
    </location>
</feature>
<dbReference type="Pfam" id="PF04471">
    <property type="entry name" value="Mrr_cat"/>
    <property type="match status" value="1"/>
</dbReference>
<dbReference type="InterPro" id="IPR011335">
    <property type="entry name" value="Restrct_endonuc-II-like"/>
</dbReference>
<dbReference type="EMBL" id="JADCKC010000002">
    <property type="protein sequence ID" value="MBE5037315.1"/>
    <property type="molecule type" value="Genomic_DNA"/>
</dbReference>
<reference evidence="3 4" key="1">
    <citation type="submission" date="2020-10" db="EMBL/GenBank/DDBJ databases">
        <title>ChiBAC.</title>
        <authorList>
            <person name="Zenner C."/>
            <person name="Hitch T.C.A."/>
            <person name="Clavel T."/>
        </authorList>
    </citation>
    <scope>NUCLEOTIDE SEQUENCE [LARGE SCALE GENOMIC DNA]</scope>
    <source>
        <strain evidence="3 4">DSM 109015</strain>
    </source>
</reference>
<keyword evidence="3" id="KW-0540">Nuclease</keyword>
<accession>A0ABR9R3C7</accession>
<comment type="caution">
    <text evidence="3">The sequence shown here is derived from an EMBL/GenBank/DDBJ whole genome shotgun (WGS) entry which is preliminary data.</text>
</comment>
<dbReference type="InterPro" id="IPR052906">
    <property type="entry name" value="Type_IV_Methyl-Rstrct_Enzyme"/>
</dbReference>
<keyword evidence="3" id="KW-0255">Endonuclease</keyword>